<dbReference type="Gene3D" id="3.30.420.40">
    <property type="match status" value="2"/>
</dbReference>
<dbReference type="InterPro" id="IPR036390">
    <property type="entry name" value="WH_DNA-bd_sf"/>
</dbReference>
<dbReference type="SUPFAM" id="SSF46785">
    <property type="entry name" value="Winged helix' DNA-binding domain"/>
    <property type="match status" value="1"/>
</dbReference>
<dbReference type="InterPro" id="IPR000600">
    <property type="entry name" value="ROK"/>
</dbReference>
<organism evidence="2 3">
    <name type="scientific">Nocardioides donggukensis</name>
    <dbReference type="NCBI Taxonomy" id="2774019"/>
    <lineage>
        <taxon>Bacteria</taxon>
        <taxon>Bacillati</taxon>
        <taxon>Actinomycetota</taxon>
        <taxon>Actinomycetes</taxon>
        <taxon>Propionibacteriales</taxon>
        <taxon>Nocardioidaceae</taxon>
        <taxon>Nocardioides</taxon>
    </lineage>
</organism>
<protein>
    <submittedName>
        <fullName evidence="2">ROK family transcriptional regulator</fullName>
    </submittedName>
</protein>
<proteinExistence type="inferred from homology"/>
<evidence type="ECO:0000313" key="2">
    <source>
        <dbReference type="EMBL" id="MBD8870648.1"/>
    </source>
</evidence>
<gene>
    <name evidence="2" type="ORF">IE331_13515</name>
</gene>
<dbReference type="CDD" id="cd24076">
    <property type="entry name" value="ASKHA_ATPase_ROK_BsXylR-like"/>
    <property type="match status" value="1"/>
</dbReference>
<dbReference type="Gene3D" id="1.10.10.10">
    <property type="entry name" value="Winged helix-like DNA-binding domain superfamily/Winged helix DNA-binding domain"/>
    <property type="match status" value="1"/>
</dbReference>
<sequence length="423" mass="43611">MRDADAPFVRVTTGTDQAALRRAHLGLVLRSLRDEGGRSRAQLAADLGLTRAVASGLVGELEARGLVCPGARQRGAVGRPGTTVELDAGLVCGLGAEVNVDHVSALAVDLGGDVVAERRVGLATRRLTPDEVLDELAAILRDTLAELTVGQGRHVAGVTVGVAGLVDAAHEVVTLAPNLGWRDLPVAQGLRDRLTSAPAPLSVDNEANLAASAEIDPADPDRSDMLVVFGEVGVGGGVVADGRLRRGRHGFAGEFGHMIVDPQGRPCACGRVGCWETVVGLRALLEAATDPDDPVRDPALTLEDRLAGLAERARRGDTRTLAALHEIGSWLGTGAAVLVNALDPGVVVLGGYFAALGQWLRPAVEEQLAAGVLASRLGETAVVVSTLGPTAAVRGAALASLEHVFLDPTAVPRRAETLNGAAR</sequence>
<dbReference type="RefSeq" id="WP_192143926.1">
    <property type="nucleotide sequence ID" value="NZ_JACYXZ010000003.1"/>
</dbReference>
<comment type="caution">
    <text evidence="2">The sequence shown here is derived from an EMBL/GenBank/DDBJ whole genome shotgun (WGS) entry which is preliminary data.</text>
</comment>
<dbReference type="EMBL" id="JACYXZ010000003">
    <property type="protein sequence ID" value="MBD8870648.1"/>
    <property type="molecule type" value="Genomic_DNA"/>
</dbReference>
<reference evidence="2" key="1">
    <citation type="submission" date="2020-09" db="EMBL/GenBank/DDBJ databases">
        <title>Nocardioides sp. strain MJB4 16S ribosomal RNA gene Genome sequencing and assembly.</title>
        <authorList>
            <person name="Kim I."/>
        </authorList>
    </citation>
    <scope>NUCLEOTIDE SEQUENCE</scope>
    <source>
        <strain evidence="2">MJB4</strain>
    </source>
</reference>
<dbReference type="InterPro" id="IPR036388">
    <property type="entry name" value="WH-like_DNA-bd_sf"/>
</dbReference>
<evidence type="ECO:0000313" key="3">
    <source>
        <dbReference type="Proteomes" id="UP000616839"/>
    </source>
</evidence>
<accession>A0A927K6B6</accession>
<dbReference type="AlphaFoldDB" id="A0A927K6B6"/>
<comment type="similarity">
    <text evidence="1">Belongs to the ROK (NagC/XylR) family.</text>
</comment>
<dbReference type="PANTHER" id="PTHR18964">
    <property type="entry name" value="ROK (REPRESSOR, ORF, KINASE) FAMILY"/>
    <property type="match status" value="1"/>
</dbReference>
<dbReference type="InterPro" id="IPR043129">
    <property type="entry name" value="ATPase_NBD"/>
</dbReference>
<dbReference type="Proteomes" id="UP000616839">
    <property type="component" value="Unassembled WGS sequence"/>
</dbReference>
<dbReference type="Pfam" id="PF00480">
    <property type="entry name" value="ROK"/>
    <property type="match status" value="1"/>
</dbReference>
<dbReference type="PANTHER" id="PTHR18964:SF149">
    <property type="entry name" value="BIFUNCTIONAL UDP-N-ACETYLGLUCOSAMINE 2-EPIMERASE_N-ACETYLMANNOSAMINE KINASE"/>
    <property type="match status" value="1"/>
</dbReference>
<evidence type="ECO:0000256" key="1">
    <source>
        <dbReference type="ARBA" id="ARBA00006479"/>
    </source>
</evidence>
<dbReference type="SUPFAM" id="SSF53067">
    <property type="entry name" value="Actin-like ATPase domain"/>
    <property type="match status" value="2"/>
</dbReference>
<keyword evidence="3" id="KW-1185">Reference proteome</keyword>
<name>A0A927K6B6_9ACTN</name>